<dbReference type="InterPro" id="IPR013324">
    <property type="entry name" value="RNA_pol_sigma_r3/r4-like"/>
</dbReference>
<dbReference type="GO" id="GO:0003677">
    <property type="term" value="F:DNA binding"/>
    <property type="evidence" value="ECO:0007669"/>
    <property type="project" value="UniProtKB-KW"/>
</dbReference>
<dbReference type="Gene3D" id="1.20.140.160">
    <property type="match status" value="1"/>
</dbReference>
<dbReference type="InterPro" id="IPR013325">
    <property type="entry name" value="RNA_pol_sigma_r2"/>
</dbReference>
<dbReference type="Gene3D" id="1.20.120.1810">
    <property type="match status" value="1"/>
</dbReference>
<dbReference type="PROSITE" id="PS00716">
    <property type="entry name" value="SIGMA70_2"/>
    <property type="match status" value="1"/>
</dbReference>
<dbReference type="Pfam" id="PF04542">
    <property type="entry name" value="Sigma70_r2"/>
    <property type="match status" value="1"/>
</dbReference>
<keyword evidence="4" id="KW-0238">DNA-binding</keyword>
<proteinExistence type="inferred from homology"/>
<feature type="domain" description="RNA polymerase sigma-70" evidence="6">
    <location>
        <begin position="70"/>
        <end position="83"/>
    </location>
</feature>
<keyword evidence="5" id="KW-0804">Transcription</keyword>
<sequence length="255" mass="29913">MANRHDYSELQLYLRKIRRYPLLLPEEEYKLAKQYQQGDVNAGQKIIHANLRFVVKVSQKYFNSGHNYLEIVQEGNLGLMKALTRFDPDRGVHFIYYAVWWIEASIKDFIRKSSKIRTGTLRHTKDLLSLDETIAGDPSETDRWVDYLTDDFDLESLYSDREISRHVSFLFQQGFTMLTRRELFIILKRFYSDPPVTLMEIGSQLGLSQERVRQLQVRSLQKMKQFLEDQEISPLRSYDLISGGSSEKACRLAGQ</sequence>
<dbReference type="PRINTS" id="PR00046">
    <property type="entry name" value="SIGMA70FCT"/>
</dbReference>
<feature type="domain" description="RNA polymerase sigma-70" evidence="7">
    <location>
        <begin position="197"/>
        <end position="223"/>
    </location>
</feature>
<organism evidence="8">
    <name type="scientific">anaerobic digester metagenome</name>
    <dbReference type="NCBI Taxonomy" id="1263854"/>
    <lineage>
        <taxon>unclassified sequences</taxon>
        <taxon>metagenomes</taxon>
        <taxon>ecological metagenomes</taxon>
    </lineage>
</organism>
<dbReference type="PROSITE" id="PS00715">
    <property type="entry name" value="SIGMA70_1"/>
    <property type="match status" value="1"/>
</dbReference>
<dbReference type="Pfam" id="PF04545">
    <property type="entry name" value="Sigma70_r4"/>
    <property type="match status" value="1"/>
</dbReference>
<keyword evidence="2" id="KW-0805">Transcription regulation</keyword>
<dbReference type="CDD" id="cd06171">
    <property type="entry name" value="Sigma70_r4"/>
    <property type="match status" value="1"/>
</dbReference>
<dbReference type="PANTHER" id="PTHR30376">
    <property type="entry name" value="SIGMA FACTOR RPOH HEAT SHOCK RELATED"/>
    <property type="match status" value="1"/>
</dbReference>
<dbReference type="PANTHER" id="PTHR30376:SF3">
    <property type="entry name" value="RNA POLYMERASE SIGMA FACTOR RPOH"/>
    <property type="match status" value="1"/>
</dbReference>
<protein>
    <submittedName>
        <fullName evidence="8">RNA polymerase sigma factor</fullName>
    </submittedName>
</protein>
<evidence type="ECO:0000313" key="8">
    <source>
        <dbReference type="EMBL" id="VFU14506.1"/>
    </source>
</evidence>
<dbReference type="Pfam" id="PF00140">
    <property type="entry name" value="Sigma70_r1_2"/>
    <property type="match status" value="1"/>
</dbReference>
<dbReference type="InterPro" id="IPR007630">
    <property type="entry name" value="RNA_pol_sigma70_r4"/>
</dbReference>
<evidence type="ECO:0000256" key="5">
    <source>
        <dbReference type="ARBA" id="ARBA00023163"/>
    </source>
</evidence>
<evidence type="ECO:0000256" key="1">
    <source>
        <dbReference type="ARBA" id="ARBA00007788"/>
    </source>
</evidence>
<dbReference type="AlphaFoldDB" id="A0A485M1I7"/>
<dbReference type="InterPro" id="IPR014284">
    <property type="entry name" value="RNA_pol_sigma-70_dom"/>
</dbReference>
<gene>
    <name evidence="8" type="primary">rpoH</name>
    <name evidence="8" type="ORF">SCFA_30035</name>
</gene>
<evidence type="ECO:0000256" key="2">
    <source>
        <dbReference type="ARBA" id="ARBA00023015"/>
    </source>
</evidence>
<dbReference type="InterPro" id="IPR050813">
    <property type="entry name" value="Sigma-70_Factor"/>
</dbReference>
<dbReference type="SUPFAM" id="SSF88659">
    <property type="entry name" value="Sigma3 and sigma4 domains of RNA polymerase sigma factors"/>
    <property type="match status" value="1"/>
</dbReference>
<dbReference type="GO" id="GO:0006352">
    <property type="term" value="P:DNA-templated transcription initiation"/>
    <property type="evidence" value="ECO:0007669"/>
    <property type="project" value="InterPro"/>
</dbReference>
<evidence type="ECO:0000256" key="3">
    <source>
        <dbReference type="ARBA" id="ARBA00023082"/>
    </source>
</evidence>
<dbReference type="SUPFAM" id="SSF88946">
    <property type="entry name" value="Sigma2 domain of RNA polymerase sigma factors"/>
    <property type="match status" value="1"/>
</dbReference>
<name>A0A485M1I7_9ZZZZ</name>
<evidence type="ECO:0000259" key="6">
    <source>
        <dbReference type="PROSITE" id="PS00715"/>
    </source>
</evidence>
<dbReference type="InterPro" id="IPR007627">
    <property type="entry name" value="RNA_pol_sigma70_r2"/>
</dbReference>
<dbReference type="EMBL" id="CAADRM010000092">
    <property type="protein sequence ID" value="VFU14506.1"/>
    <property type="molecule type" value="Genomic_DNA"/>
</dbReference>
<dbReference type="InterPro" id="IPR000943">
    <property type="entry name" value="RNA_pol_sigma70"/>
</dbReference>
<dbReference type="InterPro" id="IPR009042">
    <property type="entry name" value="RNA_pol_sigma70_r1_2"/>
</dbReference>
<reference evidence="8" key="1">
    <citation type="submission" date="2019-03" db="EMBL/GenBank/DDBJ databases">
        <authorList>
            <person name="Hao L."/>
        </authorList>
    </citation>
    <scope>NUCLEOTIDE SEQUENCE</scope>
</reference>
<keyword evidence="3" id="KW-0731">Sigma factor</keyword>
<accession>A0A485M1I7</accession>
<evidence type="ECO:0000259" key="7">
    <source>
        <dbReference type="PROSITE" id="PS00716"/>
    </source>
</evidence>
<dbReference type="GO" id="GO:0016987">
    <property type="term" value="F:sigma factor activity"/>
    <property type="evidence" value="ECO:0007669"/>
    <property type="project" value="UniProtKB-KW"/>
</dbReference>
<evidence type="ECO:0000256" key="4">
    <source>
        <dbReference type="ARBA" id="ARBA00023125"/>
    </source>
</evidence>
<comment type="similarity">
    <text evidence="1">Belongs to the sigma-70 factor family.</text>
</comment>
<dbReference type="NCBIfam" id="TIGR02937">
    <property type="entry name" value="sigma70-ECF"/>
    <property type="match status" value="1"/>
</dbReference>